<reference evidence="5 6" key="1">
    <citation type="submission" date="2016-02" db="EMBL/GenBank/DDBJ databases">
        <authorList>
            <consortium name="Pathogen Informatics"/>
        </authorList>
    </citation>
    <scope>NUCLEOTIDE SEQUENCE [LARGE SCALE GENOMIC DNA]</scope>
    <source>
        <strain evidence="5 6">RC20</strain>
    </source>
</reference>
<dbReference type="PIRSF" id="PIRSF000443">
    <property type="entry name" value="Homoser_Ac_trans"/>
    <property type="match status" value="1"/>
</dbReference>
<feature type="active site" description="Nucleophile" evidence="2 3">
    <location>
        <position position="146"/>
    </location>
</feature>
<keyword evidence="2 5" id="KW-0012">Acyltransferase</keyword>
<evidence type="ECO:0000256" key="3">
    <source>
        <dbReference type="PIRSR" id="PIRSR000443-1"/>
    </source>
</evidence>
<dbReference type="AlphaFoldDB" id="A0A128EGJ1"/>
<comment type="function">
    <text evidence="2">Transfers an acetyl group from acetyl-CoA to L-homoserine, forming acetyl-L-homoserine.</text>
</comment>
<dbReference type="Proteomes" id="UP000069632">
    <property type="component" value="Unassembled WGS sequence"/>
</dbReference>
<dbReference type="UniPathway" id="UPA00051">
    <property type="reaction ID" value="UER00074"/>
</dbReference>
<dbReference type="EMBL" id="FIZP01000005">
    <property type="protein sequence ID" value="CZE48014.1"/>
    <property type="molecule type" value="Genomic_DNA"/>
</dbReference>
<dbReference type="PANTHER" id="PTHR32268">
    <property type="entry name" value="HOMOSERINE O-ACETYLTRANSFERASE"/>
    <property type="match status" value="1"/>
</dbReference>
<evidence type="ECO:0000256" key="2">
    <source>
        <dbReference type="HAMAP-Rule" id="MF_00296"/>
    </source>
</evidence>
<dbReference type="InterPro" id="IPR000073">
    <property type="entry name" value="AB_hydrolase_1"/>
</dbReference>
<proteinExistence type="inferred from homology"/>
<dbReference type="NCBIfam" id="TIGR01392">
    <property type="entry name" value="homoserO_Ac_trn"/>
    <property type="match status" value="1"/>
</dbReference>
<comment type="caution">
    <text evidence="2">Lacks conserved residue(s) required for the propagation of feature annotation.</text>
</comment>
<dbReference type="Pfam" id="PF00561">
    <property type="entry name" value="Abhydrolase_1"/>
    <property type="match status" value="1"/>
</dbReference>
<evidence type="ECO:0000313" key="5">
    <source>
        <dbReference type="EMBL" id="CZE48014.1"/>
    </source>
</evidence>
<dbReference type="PANTHER" id="PTHR32268:SF11">
    <property type="entry name" value="HOMOSERINE O-ACETYLTRANSFERASE"/>
    <property type="match status" value="1"/>
</dbReference>
<comment type="similarity">
    <text evidence="2">Belongs to the AB hydrolase superfamily. MetX family.</text>
</comment>
<evidence type="ECO:0000313" key="6">
    <source>
        <dbReference type="Proteomes" id="UP000069632"/>
    </source>
</evidence>
<evidence type="ECO:0000259" key="4">
    <source>
        <dbReference type="Pfam" id="PF00561"/>
    </source>
</evidence>
<comment type="subunit">
    <text evidence="2">Homodimer.</text>
</comment>
<dbReference type="OrthoDB" id="9800754at2"/>
<keyword evidence="2" id="KW-0486">Methionine biosynthesis</keyword>
<dbReference type="GO" id="GO:0009086">
    <property type="term" value="P:methionine biosynthetic process"/>
    <property type="evidence" value="ECO:0007669"/>
    <property type="project" value="UniProtKB-UniRule"/>
</dbReference>
<dbReference type="InterPro" id="IPR008220">
    <property type="entry name" value="HAT_MetX-like"/>
</dbReference>
<feature type="binding site" evidence="2">
    <location>
        <position position="218"/>
    </location>
    <ligand>
        <name>substrate</name>
    </ligand>
</feature>
<feature type="binding site" evidence="2">
    <location>
        <position position="348"/>
    </location>
    <ligand>
        <name>substrate</name>
    </ligand>
</feature>
<comment type="pathway">
    <text evidence="2">Amino-acid biosynthesis; L-methionine biosynthesis via de novo pathway; O-acetyl-L-homoserine from L-homoserine: step 1/1.</text>
</comment>
<protein>
    <recommendedName>
        <fullName evidence="2">Homoserine O-acetyltransferase</fullName>
        <shortName evidence="2">HAT</shortName>
        <ecNumber evidence="2">2.3.1.31</ecNumber>
    </recommendedName>
    <alternativeName>
        <fullName evidence="2">Homoserine transacetylase</fullName>
        <shortName evidence="2">HTA</shortName>
    </alternativeName>
</protein>
<dbReference type="RefSeq" id="WP_075540274.1">
    <property type="nucleotide sequence ID" value="NZ_CP053844.1"/>
</dbReference>
<accession>A0A128EGJ1</accession>
<evidence type="ECO:0000256" key="1">
    <source>
        <dbReference type="ARBA" id="ARBA00022679"/>
    </source>
</evidence>
<dbReference type="Gene3D" id="3.40.50.1820">
    <property type="entry name" value="alpha/beta hydrolase"/>
    <property type="match status" value="1"/>
</dbReference>
<keyword evidence="1 2" id="KW-0808">Transferase</keyword>
<dbReference type="Gene3D" id="1.10.1740.110">
    <property type="match status" value="1"/>
</dbReference>
<dbReference type="GO" id="GO:0004414">
    <property type="term" value="F:homoserine O-acetyltransferase activity"/>
    <property type="evidence" value="ECO:0007669"/>
    <property type="project" value="UniProtKB-UniRule"/>
</dbReference>
<organism evidence="5 6">
    <name type="scientific">Campylobacter geochelonis</name>
    <dbReference type="NCBI Taxonomy" id="1780362"/>
    <lineage>
        <taxon>Bacteria</taxon>
        <taxon>Pseudomonadati</taxon>
        <taxon>Campylobacterota</taxon>
        <taxon>Epsilonproteobacteria</taxon>
        <taxon>Campylobacterales</taxon>
        <taxon>Campylobacteraceae</taxon>
        <taxon>Campylobacter</taxon>
    </lineage>
</organism>
<sequence>MKIETKIEHFNEPLYLESGRIFSSFKLAYETYGELNADKSNAVVVCHALTGSHHAAGRYDGDTKAGWWDSLIGDGKAVDTTKYFVICVNIISSPFGSTCPLDIDESRGKEYRMRFPVVVISDVVNAQRRLFERLGIKKAHAIIGGSLGGMQALCFAIEHSDFCDRVIALATTYATQAWAIAFNKIAIEGILNDPNFDNGNYDKEAIKENGLTGMAIGRMAGHISFLSPHSTKSKFDRKYVDTDGLYELKGRFEVDRYMEYNGYNFSKRFDPLCYLYIAKMMNVFDCTRHYDSLKDALAPIKAKLTLISFSGDMLFMPREMREIYDSLVDMGRKNMVEYIDISSDYGHDAFLVEVEKFDFYIKRALEWKK</sequence>
<dbReference type="InterPro" id="IPR029058">
    <property type="entry name" value="AB_hydrolase_fold"/>
</dbReference>
<dbReference type="SUPFAM" id="SSF53474">
    <property type="entry name" value="alpha/beta-Hydrolases"/>
    <property type="match status" value="1"/>
</dbReference>
<comment type="catalytic activity">
    <reaction evidence="2">
        <text>L-homoserine + acetyl-CoA = O-acetyl-L-homoserine + CoA</text>
        <dbReference type="Rhea" id="RHEA:13701"/>
        <dbReference type="ChEBI" id="CHEBI:57287"/>
        <dbReference type="ChEBI" id="CHEBI:57288"/>
        <dbReference type="ChEBI" id="CHEBI:57476"/>
        <dbReference type="ChEBI" id="CHEBI:57716"/>
        <dbReference type="EC" id="2.3.1.31"/>
    </reaction>
</comment>
<dbReference type="EC" id="2.3.1.31" evidence="2"/>
<dbReference type="HAMAP" id="MF_00296">
    <property type="entry name" value="MetX_acyltransf"/>
    <property type="match status" value="1"/>
</dbReference>
<keyword evidence="2" id="KW-0028">Amino-acid biosynthesis</keyword>
<feature type="domain" description="AB hydrolase-1" evidence="4">
    <location>
        <begin position="41"/>
        <end position="209"/>
    </location>
</feature>
<dbReference type="GO" id="GO:0005737">
    <property type="term" value="C:cytoplasm"/>
    <property type="evidence" value="ECO:0007669"/>
    <property type="project" value="UniProtKB-SubCell"/>
</dbReference>
<comment type="subcellular location">
    <subcellularLocation>
        <location evidence="2">Cytoplasm</location>
    </subcellularLocation>
</comment>
<keyword evidence="6" id="KW-1185">Reference proteome</keyword>
<feature type="active site" evidence="2 3">
    <location>
        <position position="347"/>
    </location>
</feature>
<keyword evidence="2" id="KW-0963">Cytoplasm</keyword>
<dbReference type="NCBIfam" id="NF001209">
    <property type="entry name" value="PRK00175.1"/>
    <property type="match status" value="1"/>
</dbReference>
<feature type="active site" evidence="2 3">
    <location>
        <position position="312"/>
    </location>
</feature>
<gene>
    <name evidence="5" type="primary">metX</name>
    <name evidence="2" type="synonym">metXA</name>
    <name evidence="5" type="ORF">ERS672216_01184</name>
</gene>
<name>A0A128EGJ1_9BACT</name>
<dbReference type="GO" id="GO:0009092">
    <property type="term" value="P:homoserine metabolic process"/>
    <property type="evidence" value="ECO:0007669"/>
    <property type="project" value="TreeGrafter"/>
</dbReference>